<sequence length="1079" mass="115121">MTASTGGSAIDDIRFQLLGPMAILVDGTPAKLPGVAERALLAQLLLAPGRTIPATLLVDRLWSETTLPVDPMNALQIRVSKLRRALKAMGADDLVVREGVGYRANLGTSDVDASDFTDRLRSARAATGSAAATGGYELRHLRAYDDALALWRGEPLSDFVTEQWATAEATRLHELRLAAIIERAQVALALGRHLEVVGDLEPLVSDDPTLESLAGLLMLALYRGGRQADALEVYTRTRTTLDETLGLEPSVSLRSLHERVLRQDESLGGGSNEGPANAVASVRTRGAEDRAAATNLPTSLRPLIGRDEQLESVSVMLGGVRLLSLIGPGGAGKTSLALAAAVRASDAYPDGAFGVRLSSVVSGEQVPLAVADALGVPLDGSGAERDVRQRLTSFLARRRMLLLIDNCEHVVDAAASLIDEVLGRCPDVTVLVTSREALAIPDEVQVTVGPLPTPPEDAPDSQVLDYPAAQLFAERARAVRPGLVFDAEDLSAVGHICRALDGIPLAVELAAARIASMSPGEIADRLAARFSFLTSGTRTAEARQQTLRATVEWSYALLTEVERLVFNRLSVFRGGWSLTAAEAVLSDDALSAAVILDTIGRLVEQSMVWVERGRTTRYRMLETLRQYAAEQLAASGDAETFAGRHATYFRAVAERAEVELRGHGQRETLRLLRDEQPNIRAAIDWLSRPGGGIDDFDSALVTAGALGMFWHLGRHLEGREVLGRLVGNSEASASARARALQAVSIVERPRGCLVHPHPRCAETAEESLSIFTSLDDPWHAALSKVLVSVEGVTGSARERSDTFLQEADEEFSREGDAWGQAVVGFVRLETALKAGDVATALRLGPATSAAFRQLGDLWGLSATLYHFGWGLRQFGMLDDSARTLEQAIDVAASAGLWNTVQWAYADLGIEKVHIGEPGTARDLFDRAAKASQEVGDGAGEVLAVHGYALLAEVSGDWSMARQHYDEAVRGFERLGTPVWAGIALAGLGRCDEALGDLAEAGGLYEKALAVGRTLGEPSVTASSLEGLGRLARAQGRPVDGERLAGEAAEIRERFVRPAPPHERRTPGAGTPVSPRGDAS</sequence>
<evidence type="ECO:0000259" key="5">
    <source>
        <dbReference type="PROSITE" id="PS51755"/>
    </source>
</evidence>
<keyword evidence="7" id="KW-1185">Reference proteome</keyword>
<dbReference type="SUPFAM" id="SSF48452">
    <property type="entry name" value="TPR-like"/>
    <property type="match status" value="2"/>
</dbReference>
<dbReference type="Gene3D" id="3.40.50.300">
    <property type="entry name" value="P-loop containing nucleotide triphosphate hydrolases"/>
    <property type="match status" value="1"/>
</dbReference>
<dbReference type="SUPFAM" id="SSF52540">
    <property type="entry name" value="P-loop containing nucleoside triphosphate hydrolases"/>
    <property type="match status" value="1"/>
</dbReference>
<feature type="DNA-binding region" description="OmpR/PhoB-type" evidence="3">
    <location>
        <begin position="5"/>
        <end position="106"/>
    </location>
</feature>
<dbReference type="Pfam" id="PF00486">
    <property type="entry name" value="Trans_reg_C"/>
    <property type="match status" value="1"/>
</dbReference>
<feature type="compositionally biased region" description="Basic and acidic residues" evidence="4">
    <location>
        <begin position="1051"/>
        <end position="1065"/>
    </location>
</feature>
<evidence type="ECO:0000313" key="6">
    <source>
        <dbReference type="EMBL" id="GAA1951135.1"/>
    </source>
</evidence>
<proteinExistence type="inferred from homology"/>
<dbReference type="InterPro" id="IPR001867">
    <property type="entry name" value="OmpR/PhoB-type_DNA-bd"/>
</dbReference>
<dbReference type="EMBL" id="BAAAPB010000001">
    <property type="protein sequence ID" value="GAA1951135.1"/>
    <property type="molecule type" value="Genomic_DNA"/>
</dbReference>
<dbReference type="Pfam" id="PF13401">
    <property type="entry name" value="AAA_22"/>
    <property type="match status" value="1"/>
</dbReference>
<dbReference type="SMART" id="SM00862">
    <property type="entry name" value="Trans_reg_C"/>
    <property type="match status" value="1"/>
</dbReference>
<keyword evidence="2 3" id="KW-0238">DNA-binding</keyword>
<name>A0ABN2QF67_9ACTN</name>
<dbReference type="Pfam" id="PF13424">
    <property type="entry name" value="TPR_12"/>
    <property type="match status" value="1"/>
</dbReference>
<dbReference type="Proteomes" id="UP001500571">
    <property type="component" value="Unassembled WGS sequence"/>
</dbReference>
<dbReference type="Gene3D" id="1.10.10.10">
    <property type="entry name" value="Winged helix-like DNA-binding domain superfamily/Winged helix DNA-binding domain"/>
    <property type="match status" value="1"/>
</dbReference>
<gene>
    <name evidence="6" type="ORF">GCM10009798_08050</name>
</gene>
<dbReference type="Pfam" id="PF03704">
    <property type="entry name" value="BTAD"/>
    <property type="match status" value="1"/>
</dbReference>
<feature type="region of interest" description="Disordered" evidence="4">
    <location>
        <begin position="264"/>
        <end position="294"/>
    </location>
</feature>
<dbReference type="InterPro" id="IPR027417">
    <property type="entry name" value="P-loop_NTPase"/>
</dbReference>
<dbReference type="PANTHER" id="PTHR47691:SF3">
    <property type="entry name" value="HTH-TYPE TRANSCRIPTIONAL REGULATOR RV0890C-RELATED"/>
    <property type="match status" value="1"/>
</dbReference>
<dbReference type="InterPro" id="IPR011990">
    <property type="entry name" value="TPR-like_helical_dom_sf"/>
</dbReference>
<feature type="domain" description="OmpR/PhoB-type" evidence="5">
    <location>
        <begin position="5"/>
        <end position="106"/>
    </location>
</feature>
<dbReference type="InterPro" id="IPR049945">
    <property type="entry name" value="AAA_22"/>
</dbReference>
<evidence type="ECO:0000313" key="7">
    <source>
        <dbReference type="Proteomes" id="UP001500571"/>
    </source>
</evidence>
<comment type="similarity">
    <text evidence="1">Belongs to the AfsR/DnrI/RedD regulatory family.</text>
</comment>
<dbReference type="SUPFAM" id="SSF46894">
    <property type="entry name" value="C-terminal effector domain of the bipartite response regulators"/>
    <property type="match status" value="1"/>
</dbReference>
<organism evidence="6 7">
    <name type="scientific">Nocardioides panacihumi</name>
    <dbReference type="NCBI Taxonomy" id="400774"/>
    <lineage>
        <taxon>Bacteria</taxon>
        <taxon>Bacillati</taxon>
        <taxon>Actinomycetota</taxon>
        <taxon>Actinomycetes</taxon>
        <taxon>Propionibacteriales</taxon>
        <taxon>Nocardioidaceae</taxon>
        <taxon>Nocardioides</taxon>
    </lineage>
</organism>
<dbReference type="PRINTS" id="PR00364">
    <property type="entry name" value="DISEASERSIST"/>
</dbReference>
<evidence type="ECO:0000256" key="4">
    <source>
        <dbReference type="SAM" id="MobiDB-lite"/>
    </source>
</evidence>
<evidence type="ECO:0000256" key="3">
    <source>
        <dbReference type="PROSITE-ProRule" id="PRU01091"/>
    </source>
</evidence>
<evidence type="ECO:0000256" key="2">
    <source>
        <dbReference type="ARBA" id="ARBA00023125"/>
    </source>
</evidence>
<protein>
    <submittedName>
        <fullName evidence="6">BTAD domain-containing putative transcriptional regulator</fullName>
    </submittedName>
</protein>
<dbReference type="SMART" id="SM01043">
    <property type="entry name" value="BTAD"/>
    <property type="match status" value="1"/>
</dbReference>
<dbReference type="PANTHER" id="PTHR47691">
    <property type="entry name" value="REGULATOR-RELATED"/>
    <property type="match status" value="1"/>
</dbReference>
<dbReference type="InterPro" id="IPR036388">
    <property type="entry name" value="WH-like_DNA-bd_sf"/>
</dbReference>
<feature type="region of interest" description="Disordered" evidence="4">
    <location>
        <begin position="1051"/>
        <end position="1079"/>
    </location>
</feature>
<dbReference type="RefSeq" id="WP_344042653.1">
    <property type="nucleotide sequence ID" value="NZ_BAAAPB010000001.1"/>
</dbReference>
<comment type="caution">
    <text evidence="6">The sequence shown here is derived from an EMBL/GenBank/DDBJ whole genome shotgun (WGS) entry which is preliminary data.</text>
</comment>
<dbReference type="Gene3D" id="1.25.40.10">
    <property type="entry name" value="Tetratricopeptide repeat domain"/>
    <property type="match status" value="2"/>
</dbReference>
<dbReference type="InterPro" id="IPR005158">
    <property type="entry name" value="BTAD"/>
</dbReference>
<dbReference type="CDD" id="cd15831">
    <property type="entry name" value="BTAD"/>
    <property type="match status" value="1"/>
</dbReference>
<dbReference type="InterPro" id="IPR016032">
    <property type="entry name" value="Sig_transdc_resp-reg_C-effctor"/>
</dbReference>
<evidence type="ECO:0000256" key="1">
    <source>
        <dbReference type="ARBA" id="ARBA00005820"/>
    </source>
</evidence>
<dbReference type="PROSITE" id="PS51755">
    <property type="entry name" value="OMPR_PHOB"/>
    <property type="match status" value="1"/>
</dbReference>
<reference evidence="6 7" key="1">
    <citation type="journal article" date="2019" name="Int. J. Syst. Evol. Microbiol.">
        <title>The Global Catalogue of Microorganisms (GCM) 10K type strain sequencing project: providing services to taxonomists for standard genome sequencing and annotation.</title>
        <authorList>
            <consortium name="The Broad Institute Genomics Platform"/>
            <consortium name="The Broad Institute Genome Sequencing Center for Infectious Disease"/>
            <person name="Wu L."/>
            <person name="Ma J."/>
        </authorList>
    </citation>
    <scope>NUCLEOTIDE SEQUENCE [LARGE SCALE GENOMIC DNA]</scope>
    <source>
        <strain evidence="6 7">JCM 15309</strain>
    </source>
</reference>
<accession>A0ABN2QF67</accession>